<keyword evidence="3" id="KW-1185">Reference proteome</keyword>
<accession>A0AAV2SEE9</accession>
<dbReference type="PANTHER" id="PTHR21579">
    <property type="entry name" value="PROTEIN TINCAR"/>
    <property type="match status" value="1"/>
</dbReference>
<gene>
    <name evidence="2" type="ORF">MNOR_LOCUS36575</name>
</gene>
<reference evidence="2 3" key="1">
    <citation type="submission" date="2024-05" db="EMBL/GenBank/DDBJ databases">
        <authorList>
            <person name="Wallberg A."/>
        </authorList>
    </citation>
    <scope>NUCLEOTIDE SEQUENCE [LARGE SCALE GENOMIC DNA]</scope>
</reference>
<keyword evidence="1" id="KW-0812">Transmembrane</keyword>
<comment type="caution">
    <text evidence="2">The sequence shown here is derived from an EMBL/GenBank/DDBJ whole genome shotgun (WGS) entry which is preliminary data.</text>
</comment>
<dbReference type="InterPro" id="IPR053291">
    <property type="entry name" value="Ommatidial_diff-associated"/>
</dbReference>
<sequence length="112" mass="12559">SMWYGIFMTAFTIYLVYWSIQRFHTYSSLPWPQDPPSTALNAYISLVGSSVVVLPLFLMATFFKIGNLANDGLKLGSSLSACSQDPPPIMKPSSNKIRCGLLLMLIKLVYRF</sequence>
<evidence type="ECO:0000256" key="1">
    <source>
        <dbReference type="SAM" id="Phobius"/>
    </source>
</evidence>
<protein>
    <submittedName>
        <fullName evidence="2">Uncharacterized protein</fullName>
    </submittedName>
</protein>
<feature type="transmembrane region" description="Helical" evidence="1">
    <location>
        <begin position="5"/>
        <end position="20"/>
    </location>
</feature>
<organism evidence="2 3">
    <name type="scientific">Meganyctiphanes norvegica</name>
    <name type="common">Northern krill</name>
    <name type="synonym">Thysanopoda norvegica</name>
    <dbReference type="NCBI Taxonomy" id="48144"/>
    <lineage>
        <taxon>Eukaryota</taxon>
        <taxon>Metazoa</taxon>
        <taxon>Ecdysozoa</taxon>
        <taxon>Arthropoda</taxon>
        <taxon>Crustacea</taxon>
        <taxon>Multicrustacea</taxon>
        <taxon>Malacostraca</taxon>
        <taxon>Eumalacostraca</taxon>
        <taxon>Eucarida</taxon>
        <taxon>Euphausiacea</taxon>
        <taxon>Euphausiidae</taxon>
        <taxon>Meganyctiphanes</taxon>
    </lineage>
</organism>
<evidence type="ECO:0000313" key="2">
    <source>
        <dbReference type="EMBL" id="CAL4191253.1"/>
    </source>
</evidence>
<dbReference type="EMBL" id="CAXKWB010067652">
    <property type="protein sequence ID" value="CAL4191253.1"/>
    <property type="molecule type" value="Genomic_DNA"/>
</dbReference>
<feature type="transmembrane region" description="Helical" evidence="1">
    <location>
        <begin position="40"/>
        <end position="63"/>
    </location>
</feature>
<dbReference type="PANTHER" id="PTHR21579:SF20">
    <property type="entry name" value="PROTEIN TINCAR"/>
    <property type="match status" value="1"/>
</dbReference>
<evidence type="ECO:0000313" key="3">
    <source>
        <dbReference type="Proteomes" id="UP001497623"/>
    </source>
</evidence>
<dbReference type="AlphaFoldDB" id="A0AAV2SEE9"/>
<proteinExistence type="predicted"/>
<keyword evidence="1" id="KW-1133">Transmembrane helix</keyword>
<name>A0AAV2SEE9_MEGNR</name>
<keyword evidence="1" id="KW-0472">Membrane</keyword>
<dbReference type="Proteomes" id="UP001497623">
    <property type="component" value="Unassembled WGS sequence"/>
</dbReference>
<feature type="non-terminal residue" evidence="2">
    <location>
        <position position="1"/>
    </location>
</feature>